<evidence type="ECO:0000313" key="8">
    <source>
        <dbReference type="EMBL" id="KNC21289.1"/>
    </source>
</evidence>
<evidence type="ECO:0000313" key="9">
    <source>
        <dbReference type="Proteomes" id="UP000037069"/>
    </source>
</evidence>
<dbReference type="CDD" id="cd06467">
    <property type="entry name" value="p23_NUDC_like"/>
    <property type="match status" value="1"/>
</dbReference>
<dbReference type="OMA" id="LWWDRLF"/>
<comment type="subcellular location">
    <subcellularLocation>
        <location evidence="1">Cytoplasm</location>
    </subcellularLocation>
</comment>
<dbReference type="Gene3D" id="2.60.40.790">
    <property type="match status" value="1"/>
</dbReference>
<dbReference type="Pfam" id="PF04969">
    <property type="entry name" value="CS"/>
    <property type="match status" value="1"/>
</dbReference>
<evidence type="ECO:0000259" key="7">
    <source>
        <dbReference type="PROSITE" id="PS51203"/>
    </source>
</evidence>
<evidence type="ECO:0000256" key="3">
    <source>
        <dbReference type="ARBA" id="ARBA00017641"/>
    </source>
</evidence>
<dbReference type="Pfam" id="PF14050">
    <property type="entry name" value="Nudc_N"/>
    <property type="match status" value="1"/>
</dbReference>
<dbReference type="InterPro" id="IPR037898">
    <property type="entry name" value="NudC_fam"/>
</dbReference>
<dbReference type="InterPro" id="IPR007052">
    <property type="entry name" value="CS_dom"/>
</dbReference>
<evidence type="ECO:0000256" key="4">
    <source>
        <dbReference type="ARBA" id="ARBA00022490"/>
    </source>
</evidence>
<dbReference type="InterPro" id="IPR008978">
    <property type="entry name" value="HSP20-like_chaperone"/>
</dbReference>
<comment type="similarity">
    <text evidence="2">Belongs to the nudC family.</text>
</comment>
<accession>A0A0L0BPZ5</accession>
<dbReference type="GO" id="GO:0006457">
    <property type="term" value="P:protein folding"/>
    <property type="evidence" value="ECO:0007669"/>
    <property type="project" value="TreeGrafter"/>
</dbReference>
<dbReference type="InterPro" id="IPR025934">
    <property type="entry name" value="NudC_N_dom"/>
</dbReference>
<evidence type="ECO:0000256" key="6">
    <source>
        <dbReference type="ARBA" id="ARBA00030427"/>
    </source>
</evidence>
<evidence type="ECO:0000256" key="1">
    <source>
        <dbReference type="ARBA" id="ARBA00004496"/>
    </source>
</evidence>
<dbReference type="AlphaFoldDB" id="A0A0L0BPZ5"/>
<dbReference type="SUPFAM" id="SSF49764">
    <property type="entry name" value="HSP20-like chaperones"/>
    <property type="match status" value="1"/>
</dbReference>
<name>A0A0L0BPZ5_LUCCU</name>
<evidence type="ECO:0000256" key="2">
    <source>
        <dbReference type="ARBA" id="ARBA00010513"/>
    </source>
</evidence>
<sequence>MEYARSDCILREILEERKSLTGFLDAVFGFMSRNTDFFHIQKTKDDKIGFPRGVKEQILMSCMQKYEHKMEEPKLTRDLIVDVPQVVAEEVEIMSEEINDGNLSNTDSAVDFEMLETKNKNEISANTIKFNEDDYKNGSLFENYCWSQTLKDVELQVLLPKEVKMAKHVKVQLKTNRITVKTLLPKEEILIDAETWDKYRHNDVLWSITDGKLVINFDKLKECWWDKLFLSDTSAIDIKAVDTERPLNDYSPDTQNEIEKLHLQQQSQQTQDLKTLPLSESEQMARLRQAWNAEGSPFKGQPFDPSVVKFN</sequence>
<dbReference type="PROSITE" id="PS51203">
    <property type="entry name" value="CS"/>
    <property type="match status" value="1"/>
</dbReference>
<keyword evidence="4" id="KW-0963">Cytoplasm</keyword>
<reference evidence="8 9" key="1">
    <citation type="journal article" date="2015" name="Nat. Commun.">
        <title>Lucilia cuprina genome unlocks parasitic fly biology to underpin future interventions.</title>
        <authorList>
            <person name="Anstead C.A."/>
            <person name="Korhonen P.K."/>
            <person name="Young N.D."/>
            <person name="Hall R.S."/>
            <person name="Jex A.R."/>
            <person name="Murali S.C."/>
            <person name="Hughes D.S."/>
            <person name="Lee S.F."/>
            <person name="Perry T."/>
            <person name="Stroehlein A.J."/>
            <person name="Ansell B.R."/>
            <person name="Breugelmans B."/>
            <person name="Hofmann A."/>
            <person name="Qu J."/>
            <person name="Dugan S."/>
            <person name="Lee S.L."/>
            <person name="Chao H."/>
            <person name="Dinh H."/>
            <person name="Han Y."/>
            <person name="Doddapaneni H.V."/>
            <person name="Worley K.C."/>
            <person name="Muzny D.M."/>
            <person name="Ioannidis P."/>
            <person name="Waterhouse R.M."/>
            <person name="Zdobnov E.M."/>
            <person name="James P.J."/>
            <person name="Bagnall N.H."/>
            <person name="Kotze A.C."/>
            <person name="Gibbs R.A."/>
            <person name="Richards S."/>
            <person name="Batterham P."/>
            <person name="Gasser R.B."/>
        </authorList>
    </citation>
    <scope>NUCLEOTIDE SEQUENCE [LARGE SCALE GENOMIC DNA]</scope>
    <source>
        <strain evidence="8 9">LS</strain>
        <tissue evidence="8">Full body</tissue>
    </source>
</reference>
<comment type="caution">
    <text evidence="8">The sequence shown here is derived from an EMBL/GenBank/DDBJ whole genome shotgun (WGS) entry which is preliminary data.</text>
</comment>
<dbReference type="Proteomes" id="UP000037069">
    <property type="component" value="Unassembled WGS sequence"/>
</dbReference>
<feature type="domain" description="CS" evidence="7">
    <location>
        <begin position="139"/>
        <end position="229"/>
    </location>
</feature>
<dbReference type="PANTHER" id="PTHR12356:SF3">
    <property type="entry name" value="NUCLEAR MIGRATION PROTEIN NUDC"/>
    <property type="match status" value="1"/>
</dbReference>
<gene>
    <name evidence="8" type="ORF">FF38_08394</name>
</gene>
<proteinExistence type="inferred from homology"/>
<dbReference type="PANTHER" id="PTHR12356">
    <property type="entry name" value="NUCLEAR MOVEMENT PROTEIN NUDC"/>
    <property type="match status" value="1"/>
</dbReference>
<keyword evidence="9" id="KW-1185">Reference proteome</keyword>
<evidence type="ECO:0000256" key="5">
    <source>
        <dbReference type="ARBA" id="ARBA00022553"/>
    </source>
</evidence>
<dbReference type="GO" id="GO:0005737">
    <property type="term" value="C:cytoplasm"/>
    <property type="evidence" value="ECO:0007669"/>
    <property type="project" value="UniProtKB-SubCell"/>
</dbReference>
<dbReference type="GO" id="GO:0051082">
    <property type="term" value="F:unfolded protein binding"/>
    <property type="evidence" value="ECO:0007669"/>
    <property type="project" value="TreeGrafter"/>
</dbReference>
<keyword evidence="5" id="KW-0597">Phosphoprotein</keyword>
<organism evidence="8 9">
    <name type="scientific">Lucilia cuprina</name>
    <name type="common">Green bottle fly</name>
    <name type="synonym">Australian sheep blowfly</name>
    <dbReference type="NCBI Taxonomy" id="7375"/>
    <lineage>
        <taxon>Eukaryota</taxon>
        <taxon>Metazoa</taxon>
        <taxon>Ecdysozoa</taxon>
        <taxon>Arthropoda</taxon>
        <taxon>Hexapoda</taxon>
        <taxon>Insecta</taxon>
        <taxon>Pterygota</taxon>
        <taxon>Neoptera</taxon>
        <taxon>Endopterygota</taxon>
        <taxon>Diptera</taxon>
        <taxon>Brachycera</taxon>
        <taxon>Muscomorpha</taxon>
        <taxon>Oestroidea</taxon>
        <taxon>Calliphoridae</taxon>
        <taxon>Luciliinae</taxon>
        <taxon>Lucilia</taxon>
    </lineage>
</organism>
<dbReference type="STRING" id="7375.A0A0L0BPZ5"/>
<dbReference type="EMBL" id="JRES01001641">
    <property type="protein sequence ID" value="KNC21289.1"/>
    <property type="molecule type" value="Genomic_DNA"/>
</dbReference>
<protein>
    <recommendedName>
        <fullName evidence="3">Nuclear migration protein nudC</fullName>
    </recommendedName>
    <alternativeName>
        <fullName evidence="6">Nuclear distribution protein C homolog</fullName>
    </alternativeName>
</protein>
<dbReference type="OrthoDB" id="515366at2759"/>